<sequence>MKTKERLEYPIMTRINKRAYDQLHGLLQQTRDETLAGLVRTIIHNRPVKTYIHDETMELVLEELASLRAEIKAIGVNINQITRYFNTYPEEERKRFYAKIGLARYIKMESKVDKAISLISKLSKSCLSK</sequence>
<dbReference type="Pfam" id="PF19514">
    <property type="entry name" value="MobC_2"/>
    <property type="match status" value="1"/>
</dbReference>
<dbReference type="AlphaFoldDB" id="A0A512RFV6"/>
<dbReference type="RefSeq" id="WP_146858021.1">
    <property type="nucleotide sequence ID" value="NZ_BKAU01000001.1"/>
</dbReference>
<dbReference type="Proteomes" id="UP000321436">
    <property type="component" value="Unassembled WGS sequence"/>
</dbReference>
<protein>
    <submittedName>
        <fullName evidence="1">Uncharacterized protein</fullName>
    </submittedName>
</protein>
<accession>A0A512RFV6</accession>
<keyword evidence="2" id="KW-1185">Reference proteome</keyword>
<reference evidence="1 2" key="1">
    <citation type="submission" date="2019-07" db="EMBL/GenBank/DDBJ databases">
        <title>Whole genome shotgun sequence of Chitinophaga cymbidii NBRC 109752.</title>
        <authorList>
            <person name="Hosoyama A."/>
            <person name="Uohara A."/>
            <person name="Ohji S."/>
            <person name="Ichikawa N."/>
        </authorList>
    </citation>
    <scope>NUCLEOTIDE SEQUENCE [LARGE SCALE GENOMIC DNA]</scope>
    <source>
        <strain evidence="1 2">NBRC 109752</strain>
    </source>
</reference>
<dbReference type="EMBL" id="BKAU01000001">
    <property type="protein sequence ID" value="GEP94534.1"/>
    <property type="molecule type" value="Genomic_DNA"/>
</dbReference>
<evidence type="ECO:0000313" key="1">
    <source>
        <dbReference type="EMBL" id="GEP94534.1"/>
    </source>
</evidence>
<name>A0A512RFV6_9BACT</name>
<dbReference type="OrthoDB" id="678846at2"/>
<evidence type="ECO:0000313" key="2">
    <source>
        <dbReference type="Proteomes" id="UP000321436"/>
    </source>
</evidence>
<comment type="caution">
    <text evidence="1">The sequence shown here is derived from an EMBL/GenBank/DDBJ whole genome shotgun (WGS) entry which is preliminary data.</text>
</comment>
<dbReference type="InterPro" id="IPR045788">
    <property type="entry name" value="MobC_2"/>
</dbReference>
<gene>
    <name evidence="1" type="ORF">CCY01nite_07940</name>
</gene>
<organism evidence="1 2">
    <name type="scientific">Chitinophaga cymbidii</name>
    <dbReference type="NCBI Taxonomy" id="1096750"/>
    <lineage>
        <taxon>Bacteria</taxon>
        <taxon>Pseudomonadati</taxon>
        <taxon>Bacteroidota</taxon>
        <taxon>Chitinophagia</taxon>
        <taxon>Chitinophagales</taxon>
        <taxon>Chitinophagaceae</taxon>
        <taxon>Chitinophaga</taxon>
    </lineage>
</organism>
<proteinExistence type="predicted"/>